<dbReference type="Proteomes" id="UP001218188">
    <property type="component" value="Unassembled WGS sequence"/>
</dbReference>
<accession>A0AAD6WU73</accession>
<gene>
    <name evidence="2" type="ORF">C8F04DRAFT_1191385</name>
</gene>
<evidence type="ECO:0000313" key="2">
    <source>
        <dbReference type="EMBL" id="KAJ7025492.1"/>
    </source>
</evidence>
<feature type="region of interest" description="Disordered" evidence="1">
    <location>
        <begin position="206"/>
        <end position="227"/>
    </location>
</feature>
<protein>
    <submittedName>
        <fullName evidence="2">Uncharacterized protein</fullName>
    </submittedName>
</protein>
<keyword evidence="3" id="KW-1185">Reference proteome</keyword>
<proteinExistence type="predicted"/>
<name>A0AAD6WU73_9AGAR</name>
<dbReference type="EMBL" id="JARJCM010000152">
    <property type="protein sequence ID" value="KAJ7025492.1"/>
    <property type="molecule type" value="Genomic_DNA"/>
</dbReference>
<feature type="compositionally biased region" description="Basic and acidic residues" evidence="1">
    <location>
        <begin position="268"/>
        <end position="277"/>
    </location>
</feature>
<organism evidence="2 3">
    <name type="scientific">Mycena alexandri</name>
    <dbReference type="NCBI Taxonomy" id="1745969"/>
    <lineage>
        <taxon>Eukaryota</taxon>
        <taxon>Fungi</taxon>
        <taxon>Dikarya</taxon>
        <taxon>Basidiomycota</taxon>
        <taxon>Agaricomycotina</taxon>
        <taxon>Agaricomycetes</taxon>
        <taxon>Agaricomycetidae</taxon>
        <taxon>Agaricales</taxon>
        <taxon>Marasmiineae</taxon>
        <taxon>Mycenaceae</taxon>
        <taxon>Mycena</taxon>
    </lineage>
</organism>
<feature type="region of interest" description="Disordered" evidence="1">
    <location>
        <begin position="242"/>
        <end position="277"/>
    </location>
</feature>
<dbReference type="AlphaFoldDB" id="A0AAD6WU73"/>
<evidence type="ECO:0000313" key="3">
    <source>
        <dbReference type="Proteomes" id="UP001218188"/>
    </source>
</evidence>
<sequence>MNWHPILDFWASAIPPGFPEPRIINGAQYAGIEFHELSSPWYPILSPTIPLTEWWGEERDIKDAFKTLYPQSPPHPDRANSSPSFLRDSRRLVARLACAHAIFLLRSALYREEEKIAAAAAEVEDVIQLAMAPLLSTEYLAAWLNLPGYKVFYLGLSDKSPWSSQRVDDTLYYAHEERVATGQTWPGWGSAAGWATTGWDTTWDSDADGTWGSSTGGGAGWDNSASGTSAWDSTWANGGWAGGGGWDARQPRRGRQFPKNLGRPFHPPRRESAPRKNGELVRKLRPCLYIEPLQLFWRVLSQNVAIIGKLLSPLGKAFLPSE</sequence>
<evidence type="ECO:0000256" key="1">
    <source>
        <dbReference type="SAM" id="MobiDB-lite"/>
    </source>
</evidence>
<comment type="caution">
    <text evidence="2">The sequence shown here is derived from an EMBL/GenBank/DDBJ whole genome shotgun (WGS) entry which is preliminary data.</text>
</comment>
<reference evidence="2" key="1">
    <citation type="submission" date="2023-03" db="EMBL/GenBank/DDBJ databases">
        <title>Massive genome expansion in bonnet fungi (Mycena s.s.) driven by repeated elements and novel gene families across ecological guilds.</title>
        <authorList>
            <consortium name="Lawrence Berkeley National Laboratory"/>
            <person name="Harder C.B."/>
            <person name="Miyauchi S."/>
            <person name="Viragh M."/>
            <person name="Kuo A."/>
            <person name="Thoen E."/>
            <person name="Andreopoulos B."/>
            <person name="Lu D."/>
            <person name="Skrede I."/>
            <person name="Drula E."/>
            <person name="Henrissat B."/>
            <person name="Morin E."/>
            <person name="Kohler A."/>
            <person name="Barry K."/>
            <person name="LaButti K."/>
            <person name="Morin E."/>
            <person name="Salamov A."/>
            <person name="Lipzen A."/>
            <person name="Mereny Z."/>
            <person name="Hegedus B."/>
            <person name="Baldrian P."/>
            <person name="Stursova M."/>
            <person name="Weitz H."/>
            <person name="Taylor A."/>
            <person name="Grigoriev I.V."/>
            <person name="Nagy L.G."/>
            <person name="Martin F."/>
            <person name="Kauserud H."/>
        </authorList>
    </citation>
    <scope>NUCLEOTIDE SEQUENCE</scope>
    <source>
        <strain evidence="2">CBHHK200</strain>
    </source>
</reference>